<accession>A0A8K1ZYN6</accession>
<name>A0A8K1ZYN6_9CYAN</name>
<dbReference type="RefSeq" id="WP_161825739.1">
    <property type="nucleotide sequence ID" value="NZ_WVIC01000023.1"/>
</dbReference>
<dbReference type="AlphaFoldDB" id="A0A8K1ZYN6"/>
<reference evidence="1" key="1">
    <citation type="submission" date="2019-12" db="EMBL/GenBank/DDBJ databases">
        <title>High-Quality draft genome sequences of three cyanobacteria isolated from the limestone walls of the Old Cathedral of Coimbra.</title>
        <authorList>
            <person name="Tiago I."/>
            <person name="Soares F."/>
            <person name="Portugal A."/>
        </authorList>
    </citation>
    <scope>NUCLEOTIDE SEQUENCE [LARGE SCALE GENOMIC DNA]</scope>
    <source>
        <strain evidence="1">C</strain>
    </source>
</reference>
<dbReference type="NCBIfam" id="TIGR04255">
    <property type="entry name" value="sporadTIGR04255"/>
    <property type="match status" value="1"/>
</dbReference>
<evidence type="ECO:0000313" key="2">
    <source>
        <dbReference type="Proteomes" id="UP000607397"/>
    </source>
</evidence>
<dbReference type="EMBL" id="WVIC01000023">
    <property type="protein sequence ID" value="NCJ07263.1"/>
    <property type="molecule type" value="Genomic_DNA"/>
</dbReference>
<dbReference type="InterPro" id="IPR026349">
    <property type="entry name" value="CHP04255"/>
</dbReference>
<proteinExistence type="predicted"/>
<organism evidence="1 2">
    <name type="scientific">Petrachloros mirabilis ULC683</name>
    <dbReference type="NCBI Taxonomy" id="2781853"/>
    <lineage>
        <taxon>Bacteria</taxon>
        <taxon>Bacillati</taxon>
        <taxon>Cyanobacteriota</taxon>
        <taxon>Cyanophyceae</taxon>
        <taxon>Synechococcales</taxon>
        <taxon>Petrachlorosaceae</taxon>
        <taxon>Petrachloros</taxon>
        <taxon>Petrachloros mirabilis</taxon>
    </lineage>
</organism>
<evidence type="ECO:0000313" key="1">
    <source>
        <dbReference type="EMBL" id="NCJ07263.1"/>
    </source>
</evidence>
<dbReference type="Proteomes" id="UP000607397">
    <property type="component" value="Unassembled WGS sequence"/>
</dbReference>
<comment type="caution">
    <text evidence="1">The sequence shown here is derived from an EMBL/GenBank/DDBJ whole genome shotgun (WGS) entry which is preliminary data.</text>
</comment>
<gene>
    <name evidence="1" type="ORF">GS597_12255</name>
</gene>
<protein>
    <submittedName>
        <fullName evidence="1">TIGR04255 family protein</fullName>
    </submittedName>
</protein>
<sequence>MSPLPKLSIDLTEPFPTLKDAPIIEAVIHWQAHAGKTLESEALRAELTQRLPDYPILHSLHGMEIAATGAADGSSALFHRTQWNGFRLQDEQNHHVAQFTPTGVVFSRLSPYAGWNSFQTEAIRFWTIFLELAEPTTIQRLGVRYIARISLENNEQPSHYLNTVPLAPPGLDLPTDSFFHQDTYQVPGYPYQINWVRTIQPAGADLADGRALITDIDVSTRELLQLREFDDLSALTP</sequence>
<keyword evidence="2" id="KW-1185">Reference proteome</keyword>